<dbReference type="PANTHER" id="PTHR38782:SF1">
    <property type="entry name" value="SIGMA-E FACTOR REGULATORY PROTEIN RSEB"/>
    <property type="match status" value="1"/>
</dbReference>
<organism evidence="8 9">
    <name type="scientific">Alcaligenes faecalis</name>
    <dbReference type="NCBI Taxonomy" id="511"/>
    <lineage>
        <taxon>Bacteria</taxon>
        <taxon>Pseudomonadati</taxon>
        <taxon>Pseudomonadota</taxon>
        <taxon>Betaproteobacteria</taxon>
        <taxon>Burkholderiales</taxon>
        <taxon>Alcaligenaceae</taxon>
        <taxon>Alcaligenes</taxon>
    </lineage>
</organism>
<evidence type="ECO:0000256" key="4">
    <source>
        <dbReference type="ARBA" id="ARBA00022764"/>
    </source>
</evidence>
<comment type="similarity">
    <text evidence="2">Belongs to the RseB family.</text>
</comment>
<dbReference type="PANTHER" id="PTHR38782">
    <property type="match status" value="1"/>
</dbReference>
<evidence type="ECO:0000259" key="6">
    <source>
        <dbReference type="Pfam" id="PF03888"/>
    </source>
</evidence>
<dbReference type="EMBL" id="CP095873">
    <property type="protein sequence ID" value="UPL22601.1"/>
    <property type="molecule type" value="Genomic_DNA"/>
</dbReference>
<feature type="signal peptide" evidence="5">
    <location>
        <begin position="1"/>
        <end position="33"/>
    </location>
</feature>
<dbReference type="Proteomes" id="UP000830925">
    <property type="component" value="Chromosome"/>
</dbReference>
<dbReference type="InterPro" id="IPR005588">
    <property type="entry name" value="MucB_RseB"/>
</dbReference>
<reference evidence="8" key="1">
    <citation type="submission" date="2022-04" db="EMBL/GenBank/DDBJ databases">
        <title>Genomic mining of Alcaligenes faecalis D334 producing ectoin and derivatives.</title>
        <authorList>
            <person name="Doan V.T."/>
            <person name="Quach N.T."/>
            <person name="Vu T.-H.-N."/>
            <person name="Phi Q.-T."/>
        </authorList>
    </citation>
    <scope>NUCLEOTIDE SEQUENCE</scope>
    <source>
        <strain evidence="8">D334</strain>
    </source>
</reference>
<evidence type="ECO:0000313" key="8">
    <source>
        <dbReference type="EMBL" id="UPL22601.1"/>
    </source>
</evidence>
<evidence type="ECO:0000256" key="3">
    <source>
        <dbReference type="ARBA" id="ARBA00022729"/>
    </source>
</evidence>
<dbReference type="InterPro" id="IPR038484">
    <property type="entry name" value="MucB/RseB_C_sf"/>
</dbReference>
<dbReference type="GO" id="GO:0030288">
    <property type="term" value="C:outer membrane-bounded periplasmic space"/>
    <property type="evidence" value="ECO:0007669"/>
    <property type="project" value="TreeGrafter"/>
</dbReference>
<evidence type="ECO:0000256" key="2">
    <source>
        <dbReference type="ARBA" id="ARBA00008150"/>
    </source>
</evidence>
<keyword evidence="4" id="KW-0574">Periplasm</keyword>
<evidence type="ECO:0000256" key="1">
    <source>
        <dbReference type="ARBA" id="ARBA00004418"/>
    </source>
</evidence>
<protein>
    <submittedName>
        <fullName evidence="8">MucB/RseB C-terminal domain-containing protein</fullName>
    </submittedName>
</protein>
<feature type="domain" description="MucB/RseB C-terminal" evidence="7">
    <location>
        <begin position="238"/>
        <end position="331"/>
    </location>
</feature>
<sequence>MRSVRMPSQVGLARLYKGLFALSLAVLCTPVLAQDASGLEPLDLPWLQKVHKAARDLDYSGVIIYTQDQASQSMKLVHIIDGTGERERLEILDGEPREFLRQNEVTQCLIPEKKMVVIERRENERFPSFLVGDVSQLPNFYDMRRLPSRERVAGRPCDLIELVPKDDQRYGYRVCADTDHHLLLKMQTLDPQQAVVDQIAFASVAFGEQVDLQELRTSWNPSKWEVVEPEVRKIDLNELGWHLAMPAGFTLRSEMLRPMRAGRQVTHLMLSDGLAAISVFLEKVGTPEAEENSLGAFHRGSMNMYRSRINDYVLTSTGAVPVQTLRALLEGTQFTPLSRTH</sequence>
<dbReference type="GO" id="GO:0045152">
    <property type="term" value="F:antisigma factor binding"/>
    <property type="evidence" value="ECO:0007669"/>
    <property type="project" value="TreeGrafter"/>
</dbReference>
<name>A0AAE9HE47_ALCFA</name>
<dbReference type="Gene3D" id="2.50.20.10">
    <property type="entry name" value="Lipoprotein localisation LolA/LolB/LppX"/>
    <property type="match status" value="1"/>
</dbReference>
<dbReference type="Pfam" id="PF03888">
    <property type="entry name" value="MucB_RseB"/>
    <property type="match status" value="1"/>
</dbReference>
<evidence type="ECO:0000259" key="7">
    <source>
        <dbReference type="Pfam" id="PF17188"/>
    </source>
</evidence>
<dbReference type="PIRSF" id="PIRSF005427">
    <property type="entry name" value="RseB"/>
    <property type="match status" value="1"/>
</dbReference>
<gene>
    <name evidence="8" type="ORF">MXF72_05845</name>
</gene>
<dbReference type="InterPro" id="IPR033434">
    <property type="entry name" value="MucB/RseB_N"/>
</dbReference>
<dbReference type="InterPro" id="IPR033436">
    <property type="entry name" value="MucB/RseB_C"/>
</dbReference>
<feature type="domain" description="MucB/RseB N-terminal" evidence="6">
    <location>
        <begin position="46"/>
        <end position="217"/>
    </location>
</feature>
<proteinExistence type="inferred from homology"/>
<dbReference type="Pfam" id="PF17188">
    <property type="entry name" value="MucB_RseB_C"/>
    <property type="match status" value="1"/>
</dbReference>
<comment type="subcellular location">
    <subcellularLocation>
        <location evidence="1">Periplasm</location>
    </subcellularLocation>
</comment>
<keyword evidence="3 5" id="KW-0732">Signal</keyword>
<evidence type="ECO:0000256" key="5">
    <source>
        <dbReference type="SAM" id="SignalP"/>
    </source>
</evidence>
<accession>A0AAE9HE47</accession>
<dbReference type="CDD" id="cd16327">
    <property type="entry name" value="RseB"/>
    <property type="match status" value="1"/>
</dbReference>
<feature type="chain" id="PRO_5042143840" evidence="5">
    <location>
        <begin position="34"/>
        <end position="341"/>
    </location>
</feature>
<dbReference type="AlphaFoldDB" id="A0AAE9HE47"/>
<dbReference type="Gene3D" id="3.30.200.100">
    <property type="entry name" value="MucB/RseB, C-terminal domain"/>
    <property type="match status" value="1"/>
</dbReference>
<dbReference type="GO" id="GO:0032885">
    <property type="term" value="P:regulation of polysaccharide biosynthetic process"/>
    <property type="evidence" value="ECO:0007669"/>
    <property type="project" value="TreeGrafter"/>
</dbReference>
<dbReference type="RefSeq" id="WP_247966612.1">
    <property type="nucleotide sequence ID" value="NZ_CP095873.1"/>
</dbReference>
<evidence type="ECO:0000313" key="9">
    <source>
        <dbReference type="Proteomes" id="UP000830925"/>
    </source>
</evidence>
<dbReference type="GeneID" id="96774103"/>